<reference evidence="1" key="2">
    <citation type="journal article" date="2015" name="Fish Shellfish Immunol.">
        <title>Early steps in the European eel (Anguilla anguilla)-Vibrio vulnificus interaction in the gills: Role of the RtxA13 toxin.</title>
        <authorList>
            <person name="Callol A."/>
            <person name="Pajuelo D."/>
            <person name="Ebbesson L."/>
            <person name="Teles M."/>
            <person name="MacKenzie S."/>
            <person name="Amaro C."/>
        </authorList>
    </citation>
    <scope>NUCLEOTIDE SEQUENCE</scope>
</reference>
<reference evidence="1" key="1">
    <citation type="submission" date="2014-11" db="EMBL/GenBank/DDBJ databases">
        <authorList>
            <person name="Amaro Gonzalez C."/>
        </authorList>
    </citation>
    <scope>NUCLEOTIDE SEQUENCE</scope>
</reference>
<protein>
    <submittedName>
        <fullName evidence="1">Uncharacterized protein</fullName>
    </submittedName>
</protein>
<dbReference type="AlphaFoldDB" id="A0A0E9UN78"/>
<sequence length="52" mass="5893">MLFHTPNAVHISPIDFSLLLYIPKNYTKAPHTSFPSLFASITTLFGSVIQEW</sequence>
<accession>A0A0E9UN78</accession>
<name>A0A0E9UN78_ANGAN</name>
<dbReference type="EMBL" id="GBXM01041877">
    <property type="protein sequence ID" value="JAH66700.1"/>
    <property type="molecule type" value="Transcribed_RNA"/>
</dbReference>
<evidence type="ECO:0000313" key="1">
    <source>
        <dbReference type="EMBL" id="JAH66700.1"/>
    </source>
</evidence>
<proteinExistence type="predicted"/>
<organism evidence="1">
    <name type="scientific">Anguilla anguilla</name>
    <name type="common">European freshwater eel</name>
    <name type="synonym">Muraena anguilla</name>
    <dbReference type="NCBI Taxonomy" id="7936"/>
    <lineage>
        <taxon>Eukaryota</taxon>
        <taxon>Metazoa</taxon>
        <taxon>Chordata</taxon>
        <taxon>Craniata</taxon>
        <taxon>Vertebrata</taxon>
        <taxon>Euteleostomi</taxon>
        <taxon>Actinopterygii</taxon>
        <taxon>Neopterygii</taxon>
        <taxon>Teleostei</taxon>
        <taxon>Anguilliformes</taxon>
        <taxon>Anguillidae</taxon>
        <taxon>Anguilla</taxon>
    </lineage>
</organism>